<keyword evidence="11" id="KW-0472">Membrane</keyword>
<keyword evidence="5" id="KW-0812">Transmembrane</keyword>
<evidence type="ECO:0000256" key="2">
    <source>
        <dbReference type="ARBA" id="ARBA00004370"/>
    </source>
</evidence>
<evidence type="ECO:0000256" key="1">
    <source>
        <dbReference type="ARBA" id="ARBA00001971"/>
    </source>
</evidence>
<dbReference type="GO" id="GO:0005506">
    <property type="term" value="F:iron ion binding"/>
    <property type="evidence" value="ECO:0007669"/>
    <property type="project" value="InterPro"/>
</dbReference>
<evidence type="ECO:0000256" key="4">
    <source>
        <dbReference type="ARBA" id="ARBA00022617"/>
    </source>
</evidence>
<dbReference type="SUPFAM" id="SSF48264">
    <property type="entry name" value="Cytochrome P450"/>
    <property type="match status" value="1"/>
</dbReference>
<dbReference type="InterPro" id="IPR036396">
    <property type="entry name" value="Cyt_P450_sf"/>
</dbReference>
<dbReference type="PANTHER" id="PTHR46206">
    <property type="entry name" value="CYTOCHROME P450"/>
    <property type="match status" value="1"/>
</dbReference>
<comment type="cofactor">
    <cofactor evidence="1">
        <name>heme</name>
        <dbReference type="ChEBI" id="CHEBI:30413"/>
    </cofactor>
</comment>
<dbReference type="Proteomes" id="UP000250266">
    <property type="component" value="Unassembled WGS sequence"/>
</dbReference>
<dbReference type="Pfam" id="PF00067">
    <property type="entry name" value="p450"/>
    <property type="match status" value="1"/>
</dbReference>
<evidence type="ECO:0000256" key="11">
    <source>
        <dbReference type="ARBA" id="ARBA00023136"/>
    </source>
</evidence>
<keyword evidence="6" id="KW-0479">Metal-binding</keyword>
<keyword evidence="10" id="KW-0503">Monooxygenase</keyword>
<dbReference type="GO" id="GO:0004497">
    <property type="term" value="F:monooxygenase activity"/>
    <property type="evidence" value="ECO:0007669"/>
    <property type="project" value="UniProtKB-KW"/>
</dbReference>
<dbReference type="PANTHER" id="PTHR46206:SF5">
    <property type="entry name" value="P450, PUTATIVE (EUROFUNG)-RELATED"/>
    <property type="match status" value="1"/>
</dbReference>
<keyword evidence="9" id="KW-0408">Iron</keyword>
<comment type="similarity">
    <text evidence="3">Belongs to the cytochrome P450 family.</text>
</comment>
<keyword evidence="7" id="KW-1133">Transmembrane helix</keyword>
<dbReference type="Gene3D" id="1.10.630.10">
    <property type="entry name" value="Cytochrome P450"/>
    <property type="match status" value="1"/>
</dbReference>
<gene>
    <name evidence="12" type="ORF">K432DRAFT_433185</name>
</gene>
<keyword evidence="13" id="KW-1185">Reference proteome</keyword>
<keyword evidence="4" id="KW-0349">Heme</keyword>
<evidence type="ECO:0000256" key="10">
    <source>
        <dbReference type="ARBA" id="ARBA00023033"/>
    </source>
</evidence>
<dbReference type="InterPro" id="IPR001128">
    <property type="entry name" value="Cyt_P450"/>
</dbReference>
<keyword evidence="8" id="KW-0560">Oxidoreductase</keyword>
<evidence type="ECO:0000313" key="13">
    <source>
        <dbReference type="Proteomes" id="UP000250266"/>
    </source>
</evidence>
<organism evidence="12 13">
    <name type="scientific">Lepidopterella palustris CBS 459.81</name>
    <dbReference type="NCBI Taxonomy" id="1314670"/>
    <lineage>
        <taxon>Eukaryota</taxon>
        <taxon>Fungi</taxon>
        <taxon>Dikarya</taxon>
        <taxon>Ascomycota</taxon>
        <taxon>Pezizomycotina</taxon>
        <taxon>Dothideomycetes</taxon>
        <taxon>Pleosporomycetidae</taxon>
        <taxon>Mytilinidiales</taxon>
        <taxon>Argynnaceae</taxon>
        <taxon>Lepidopterella</taxon>
    </lineage>
</organism>
<dbReference type="CDD" id="cd11041">
    <property type="entry name" value="CYP503A1-like"/>
    <property type="match status" value="1"/>
</dbReference>
<dbReference type="AlphaFoldDB" id="A0A8E2JI84"/>
<sequence>MSLLQKGVLIFGSTLLFGKWLSSVRFVFSGADLISEAAEKAGEAPFAIPALAEYQVLVTSKEGIRELTECDEGRLSFHKAMEDRLLHKHTMFGFQHNDIDPHDSIPNRVLKVKLRTHLPHLEGKMQEMIGEVFEEELGRKPIADGWSSVSAFYLAKIMTGRINNLILFGEDLARDQEFAEAAMRYSHDVVITMEICRQLPSFCVPIVAPLMMGWSGAMKKVARFLTPLVERRLQRPNCIKWVIDSCHTPRQRTVTRIVQQMIALLMASAHQMPMALFYAIFSLCIYPEYIAPLCAEIAQNFNADAEDSCKNLPLLDSFLRESARLNPLDALSIQRKALIPFTFLNGSHVPAGNLVAVPQQTLMRNYQLYTDADRFDGFRFVRPRNADEEAEIRFTDVKWEFPYWGSTRKAW</sequence>
<name>A0A8E2JI84_9PEZI</name>
<evidence type="ECO:0000256" key="8">
    <source>
        <dbReference type="ARBA" id="ARBA00023002"/>
    </source>
</evidence>
<dbReference type="GO" id="GO:0016705">
    <property type="term" value="F:oxidoreductase activity, acting on paired donors, with incorporation or reduction of molecular oxygen"/>
    <property type="evidence" value="ECO:0007669"/>
    <property type="project" value="InterPro"/>
</dbReference>
<evidence type="ECO:0000256" key="6">
    <source>
        <dbReference type="ARBA" id="ARBA00022723"/>
    </source>
</evidence>
<evidence type="ECO:0000256" key="5">
    <source>
        <dbReference type="ARBA" id="ARBA00022692"/>
    </source>
</evidence>
<dbReference type="InterPro" id="IPR002403">
    <property type="entry name" value="Cyt_P450_E_grp-IV"/>
</dbReference>
<proteinExistence type="inferred from homology"/>
<evidence type="ECO:0000256" key="9">
    <source>
        <dbReference type="ARBA" id="ARBA00023004"/>
    </source>
</evidence>
<evidence type="ECO:0000256" key="7">
    <source>
        <dbReference type="ARBA" id="ARBA00022989"/>
    </source>
</evidence>
<dbReference type="GO" id="GO:0016020">
    <property type="term" value="C:membrane"/>
    <property type="evidence" value="ECO:0007669"/>
    <property type="project" value="UniProtKB-SubCell"/>
</dbReference>
<dbReference type="OrthoDB" id="1844152at2759"/>
<evidence type="ECO:0000256" key="3">
    <source>
        <dbReference type="ARBA" id="ARBA00010617"/>
    </source>
</evidence>
<dbReference type="PRINTS" id="PR00465">
    <property type="entry name" value="EP450IV"/>
</dbReference>
<evidence type="ECO:0000313" key="12">
    <source>
        <dbReference type="EMBL" id="OCK82939.1"/>
    </source>
</evidence>
<dbReference type="EMBL" id="KV744874">
    <property type="protein sequence ID" value="OCK82939.1"/>
    <property type="molecule type" value="Genomic_DNA"/>
</dbReference>
<dbReference type="GO" id="GO:0020037">
    <property type="term" value="F:heme binding"/>
    <property type="evidence" value="ECO:0007669"/>
    <property type="project" value="InterPro"/>
</dbReference>
<reference evidence="12 13" key="1">
    <citation type="journal article" date="2016" name="Nat. Commun.">
        <title>Ectomycorrhizal ecology is imprinted in the genome of the dominant symbiotic fungus Cenococcum geophilum.</title>
        <authorList>
            <consortium name="DOE Joint Genome Institute"/>
            <person name="Peter M."/>
            <person name="Kohler A."/>
            <person name="Ohm R.A."/>
            <person name="Kuo A."/>
            <person name="Krutzmann J."/>
            <person name="Morin E."/>
            <person name="Arend M."/>
            <person name="Barry K.W."/>
            <person name="Binder M."/>
            <person name="Choi C."/>
            <person name="Clum A."/>
            <person name="Copeland A."/>
            <person name="Grisel N."/>
            <person name="Haridas S."/>
            <person name="Kipfer T."/>
            <person name="LaButti K."/>
            <person name="Lindquist E."/>
            <person name="Lipzen A."/>
            <person name="Maire R."/>
            <person name="Meier B."/>
            <person name="Mihaltcheva S."/>
            <person name="Molinier V."/>
            <person name="Murat C."/>
            <person name="Poggeler S."/>
            <person name="Quandt C.A."/>
            <person name="Sperisen C."/>
            <person name="Tritt A."/>
            <person name="Tisserant E."/>
            <person name="Crous P.W."/>
            <person name="Henrissat B."/>
            <person name="Nehls U."/>
            <person name="Egli S."/>
            <person name="Spatafora J.W."/>
            <person name="Grigoriev I.V."/>
            <person name="Martin F.M."/>
        </authorList>
    </citation>
    <scope>NUCLEOTIDE SEQUENCE [LARGE SCALE GENOMIC DNA]</scope>
    <source>
        <strain evidence="12 13">CBS 459.81</strain>
    </source>
</reference>
<comment type="subcellular location">
    <subcellularLocation>
        <location evidence="2">Membrane</location>
    </subcellularLocation>
</comment>
<accession>A0A8E2JI84</accession>
<protein>
    <submittedName>
        <fullName evidence="12">Cytochrome P450</fullName>
    </submittedName>
</protein>